<dbReference type="GO" id="GO:0031218">
    <property type="term" value="F:arabinogalactan endo-1,4-beta-galactosidase activity"/>
    <property type="evidence" value="ECO:0007669"/>
    <property type="project" value="UniProtKB-EC"/>
</dbReference>
<dbReference type="Gene3D" id="3.20.20.80">
    <property type="entry name" value="Glycosidases"/>
    <property type="match status" value="1"/>
</dbReference>
<dbReference type="EC" id="3.2.1.89" evidence="3 6"/>
<dbReference type="Gene3D" id="2.60.120.260">
    <property type="entry name" value="Galactose-binding domain-like"/>
    <property type="match status" value="1"/>
</dbReference>
<dbReference type="EMBL" id="JAAGOB010000020">
    <property type="protein sequence ID" value="NED98398.1"/>
    <property type="molecule type" value="Genomic_DNA"/>
</dbReference>
<evidence type="ECO:0000256" key="1">
    <source>
        <dbReference type="ARBA" id="ARBA00001695"/>
    </source>
</evidence>
<organism evidence="8 9">
    <name type="scientific">Phytoactinopolyspora alkaliphila</name>
    <dbReference type="NCBI Taxonomy" id="1783498"/>
    <lineage>
        <taxon>Bacteria</taxon>
        <taxon>Bacillati</taxon>
        <taxon>Actinomycetota</taxon>
        <taxon>Actinomycetes</taxon>
        <taxon>Jiangellales</taxon>
        <taxon>Jiangellaceae</taxon>
        <taxon>Phytoactinopolyspora</taxon>
    </lineage>
</organism>
<comment type="similarity">
    <text evidence="2 6">Belongs to the glycosyl hydrolase 53 family.</text>
</comment>
<dbReference type="GO" id="GO:0045490">
    <property type="term" value="P:pectin catabolic process"/>
    <property type="evidence" value="ECO:0007669"/>
    <property type="project" value="TreeGrafter"/>
</dbReference>
<dbReference type="PANTHER" id="PTHR34983">
    <property type="entry name" value="ARABINOGALACTAN ENDO-BETA-1,4-GALACTANASE A"/>
    <property type="match status" value="1"/>
</dbReference>
<dbReference type="PROSITE" id="PS51257">
    <property type="entry name" value="PROKAR_LIPOPROTEIN"/>
    <property type="match status" value="1"/>
</dbReference>
<keyword evidence="5 6" id="KW-0326">Glycosidase</keyword>
<dbReference type="InterPro" id="IPR017853">
    <property type="entry name" value="GH"/>
</dbReference>
<evidence type="ECO:0000256" key="5">
    <source>
        <dbReference type="ARBA" id="ARBA00023295"/>
    </source>
</evidence>
<proteinExistence type="inferred from homology"/>
<dbReference type="InterPro" id="IPR011683">
    <property type="entry name" value="Glyco_hydro_53"/>
</dbReference>
<dbReference type="PANTHER" id="PTHR34983:SF1">
    <property type="entry name" value="ARABINOGALACTAN ENDO-BETA-1,4-GALACTANASE A"/>
    <property type="match status" value="1"/>
</dbReference>
<dbReference type="GO" id="GO:0015926">
    <property type="term" value="F:glucosidase activity"/>
    <property type="evidence" value="ECO:0007669"/>
    <property type="project" value="InterPro"/>
</dbReference>
<accession>A0A6N9YUB1</accession>
<name>A0A6N9YUB1_9ACTN</name>
<dbReference type="AlphaFoldDB" id="A0A6N9YUB1"/>
<dbReference type="Pfam" id="PF00754">
    <property type="entry name" value="F5_F8_type_C"/>
    <property type="match status" value="1"/>
</dbReference>
<keyword evidence="4 6" id="KW-0378">Hydrolase</keyword>
<evidence type="ECO:0000313" key="8">
    <source>
        <dbReference type="EMBL" id="NED98398.1"/>
    </source>
</evidence>
<reference evidence="8 9" key="1">
    <citation type="submission" date="2020-02" db="EMBL/GenBank/DDBJ databases">
        <authorList>
            <person name="Li X.-J."/>
            <person name="Feng X.-M."/>
        </authorList>
    </citation>
    <scope>NUCLEOTIDE SEQUENCE [LARGE SCALE GENOMIC DNA]</scope>
    <source>
        <strain evidence="8 9">CGMCC 4.7225</strain>
    </source>
</reference>
<dbReference type="SUPFAM" id="SSF51445">
    <property type="entry name" value="(Trans)glycosidases"/>
    <property type="match status" value="1"/>
</dbReference>
<dbReference type="InterPro" id="IPR000421">
    <property type="entry name" value="FA58C"/>
</dbReference>
<evidence type="ECO:0000259" key="7">
    <source>
        <dbReference type="PROSITE" id="PS50022"/>
    </source>
</evidence>
<evidence type="ECO:0000256" key="3">
    <source>
        <dbReference type="ARBA" id="ARBA00012556"/>
    </source>
</evidence>
<evidence type="ECO:0000256" key="2">
    <source>
        <dbReference type="ARBA" id="ARBA00010687"/>
    </source>
</evidence>
<dbReference type="SUPFAM" id="SSF49785">
    <property type="entry name" value="Galactose-binding domain-like"/>
    <property type="match status" value="1"/>
</dbReference>
<dbReference type="Pfam" id="PF07745">
    <property type="entry name" value="Glyco_hydro_53"/>
    <property type="match status" value="2"/>
</dbReference>
<dbReference type="Proteomes" id="UP000469185">
    <property type="component" value="Unassembled WGS sequence"/>
</dbReference>
<comment type="caution">
    <text evidence="8">The sequence shown here is derived from an EMBL/GenBank/DDBJ whole genome shotgun (WGS) entry which is preliminary data.</text>
</comment>
<evidence type="ECO:0000256" key="6">
    <source>
        <dbReference type="RuleBase" id="RU361192"/>
    </source>
</evidence>
<dbReference type="PROSITE" id="PS50022">
    <property type="entry name" value="FA58C_3"/>
    <property type="match status" value="1"/>
</dbReference>
<feature type="domain" description="F5/8 type C" evidence="7">
    <location>
        <begin position="36"/>
        <end position="177"/>
    </location>
</feature>
<gene>
    <name evidence="8" type="ORF">G1H11_24155</name>
</gene>
<evidence type="ECO:0000313" key="9">
    <source>
        <dbReference type="Proteomes" id="UP000469185"/>
    </source>
</evidence>
<evidence type="ECO:0000256" key="4">
    <source>
        <dbReference type="ARBA" id="ARBA00022801"/>
    </source>
</evidence>
<sequence>MASKRPLRATLGIATALAVGCGAAVVGAVAPASALFGDVEITPIESNIAGKFWTTANASSGESTAALAIDQDVDTAWLASEPEPGQWVSLDLGGAYDNVRKVRVVFPDAGAVYQYVVETSADGESWQVIADHADNAQASRGSVDLFTQPGTRHVRVTITGTSPGAAVGVSEISVYNYLRDDIVLGADASWVDDDVTAGRNYWVHPREEDRGAGPHLLDVLKDRGLDYTRLRIFNEPRSEGSGQLTSPAFQSPERSLEVAKWIKDRGLSLGIDFHYADSWADPGKQPKPRAWAELEFDDLVDALYEYTYSYITELVDQGTTPDKVAIGNEVNNGFLWGSEAAGMTEGPVVGTANPAYFRNQAAIYQSQPGGGLLWPYMNSDDPVEQQLYAEAFDRFATLQAAGIRAVRDASPGTKVEIHSLVGSGVGAPVGPGVGNQEISGIEKAMEMWNQTLSRLEHMGQFPDVIGLSYYPEYHGTIDQLEYNMHTIATAYPELEIVNAETSYPASGGGGTPMPNATFPRTIQGQADAIQRVFQANNDIVDNQGGGVLIWEPARWQSMFRSVPGMPNTWEPHASIDIYNLSHAEHIWEDTVFRTVRVGGDIVLPDAVRVLTTADGSVVSAPVDWESLAGGATSEAGVISVAGSTEYGDVTAEFDVVDEFVGLECDEVISGRHAGSLTVDSGVTCLDGSTVSGPVSVEAGASLVSDGSQISGPVIARGAETVLLCDTRVSGPVTLTGSASVTLGNPALGCAPNTFSGPVTVTGTANWNVIAGNSISGPLSCTGNAAAPVDNGLPNRVAGPKSGQCSGL</sequence>
<protein>
    <recommendedName>
        <fullName evidence="3 6">Arabinogalactan endo-beta-1,4-galactanase</fullName>
        <ecNumber evidence="3 6">3.2.1.89</ecNumber>
    </recommendedName>
</protein>
<dbReference type="InterPro" id="IPR008979">
    <property type="entry name" value="Galactose-bd-like_sf"/>
</dbReference>
<comment type="catalytic activity">
    <reaction evidence="1 6">
        <text>The enzyme specifically hydrolyzes (1-&gt;4)-beta-D-galactosidic linkages in type I arabinogalactans.</text>
        <dbReference type="EC" id="3.2.1.89"/>
    </reaction>
</comment>
<dbReference type="RefSeq" id="WP_163821194.1">
    <property type="nucleotide sequence ID" value="NZ_JAAGOB010000020.1"/>
</dbReference>
<keyword evidence="9" id="KW-1185">Reference proteome</keyword>